<dbReference type="Pfam" id="PF11855">
    <property type="entry name" value="DUF3375"/>
    <property type="match status" value="1"/>
</dbReference>
<sequence length="90" mass="9789">MTRAQSLADVFTLSRLAKESPAWTLLRANNAPAILTILSATFKGENKPIAGNDFISAVEPLLADIREQTDEELPKAATAYVNDWVKAGYP</sequence>
<name>A0A376CMW6_9CORY</name>
<dbReference type="EMBL" id="UFXQ01000001">
    <property type="protein sequence ID" value="STC69780.1"/>
    <property type="molecule type" value="Genomic_DNA"/>
</dbReference>
<proteinExistence type="predicted"/>
<keyword evidence="2" id="KW-1185">Reference proteome</keyword>
<dbReference type="AlphaFoldDB" id="A0A376CMW6"/>
<dbReference type="Proteomes" id="UP000254467">
    <property type="component" value="Unassembled WGS sequence"/>
</dbReference>
<dbReference type="STRING" id="35756.GCA_001044155_02054"/>
<dbReference type="InterPro" id="IPR021804">
    <property type="entry name" value="DUF3375"/>
</dbReference>
<reference evidence="1 2" key="1">
    <citation type="submission" date="2018-06" db="EMBL/GenBank/DDBJ databases">
        <authorList>
            <consortium name="Pathogen Informatics"/>
            <person name="Doyle S."/>
        </authorList>
    </citation>
    <scope>NUCLEOTIDE SEQUENCE [LARGE SCALE GENOMIC DNA]</scope>
    <source>
        <strain evidence="1 2">NCTC11862</strain>
    </source>
</reference>
<gene>
    <name evidence="1" type="ORF">NCTC11862_01579</name>
</gene>
<evidence type="ECO:0000313" key="2">
    <source>
        <dbReference type="Proteomes" id="UP000254467"/>
    </source>
</evidence>
<evidence type="ECO:0000313" key="1">
    <source>
        <dbReference type="EMBL" id="STC69780.1"/>
    </source>
</evidence>
<accession>A0A376CMW6</accession>
<dbReference type="RefSeq" id="WP_272913550.1">
    <property type="nucleotide sequence ID" value="NZ_LDYD01000007.1"/>
</dbReference>
<protein>
    <submittedName>
        <fullName evidence="1">Protein of uncharacterized function (DUF3375)</fullName>
    </submittedName>
</protein>
<organism evidence="1 2">
    <name type="scientific">Corynebacterium pilosum</name>
    <dbReference type="NCBI Taxonomy" id="35756"/>
    <lineage>
        <taxon>Bacteria</taxon>
        <taxon>Bacillati</taxon>
        <taxon>Actinomycetota</taxon>
        <taxon>Actinomycetes</taxon>
        <taxon>Mycobacteriales</taxon>
        <taxon>Corynebacteriaceae</taxon>
        <taxon>Corynebacterium</taxon>
    </lineage>
</organism>